<dbReference type="InterPro" id="IPR029033">
    <property type="entry name" value="His_PPase_superfam"/>
</dbReference>
<feature type="region of interest" description="Disordered" evidence="1">
    <location>
        <begin position="494"/>
        <end position="513"/>
    </location>
</feature>
<dbReference type="InterPro" id="IPR050275">
    <property type="entry name" value="PGM_Phosphatase"/>
</dbReference>
<dbReference type="Gene3D" id="3.40.50.1240">
    <property type="entry name" value="Phosphoglycerate mutase-like"/>
    <property type="match status" value="1"/>
</dbReference>
<feature type="region of interest" description="Disordered" evidence="1">
    <location>
        <begin position="296"/>
        <end position="327"/>
    </location>
</feature>
<comment type="caution">
    <text evidence="2">The sequence shown here is derived from an EMBL/GenBank/DDBJ whole genome shotgun (WGS) entry which is preliminary data.</text>
</comment>
<evidence type="ECO:0000313" key="2">
    <source>
        <dbReference type="EMBL" id="KAL1594625.1"/>
    </source>
</evidence>
<dbReference type="Proteomes" id="UP001521785">
    <property type="component" value="Unassembled WGS sequence"/>
</dbReference>
<dbReference type="PANTHER" id="PTHR48100">
    <property type="entry name" value="BROAD-SPECIFICITY PHOSPHATASE YOR283W-RELATED"/>
    <property type="match status" value="1"/>
</dbReference>
<proteinExistence type="predicted"/>
<reference evidence="2 3" key="1">
    <citation type="submission" date="2024-02" db="EMBL/GenBank/DDBJ databases">
        <title>De novo assembly and annotation of 12 fungi associated with fruit tree decline syndrome in Ontario, Canada.</title>
        <authorList>
            <person name="Sulman M."/>
            <person name="Ellouze W."/>
            <person name="Ilyukhin E."/>
        </authorList>
    </citation>
    <scope>NUCLEOTIDE SEQUENCE [LARGE SCALE GENOMIC DNA]</scope>
    <source>
        <strain evidence="2 3">M42-189</strain>
    </source>
</reference>
<dbReference type="PANTHER" id="PTHR48100:SF54">
    <property type="entry name" value="PHOSPHATASE SPAC5H10.03-RELATED"/>
    <property type="match status" value="1"/>
</dbReference>
<name>A0ABR3QR51_9PLEO</name>
<keyword evidence="3" id="KW-1185">Reference proteome</keyword>
<dbReference type="EMBL" id="JAKJXO020000017">
    <property type="protein sequence ID" value="KAL1594625.1"/>
    <property type="molecule type" value="Genomic_DNA"/>
</dbReference>
<dbReference type="SUPFAM" id="SSF53254">
    <property type="entry name" value="Phosphoglycerate mutase-like"/>
    <property type="match status" value="1"/>
</dbReference>
<sequence>MANGNSVNRALEAVSICPRQQYRRPVKDLSFEVASHVRAYLDHQRYEQAYIFLHTLIAAGTSITTPAKPYAGLLAPAAHIALASTLIVYPPVTTRATSDDAIRGSDAALRYLHCLQDTVDRSAESLKAFRTAFTFTDSRRRGPAIQSPLGSPASTRGYDIEQLNDVAANSQSLWHCAEDFWHIVGWAFNCSVVHKKRWERWRLWLDIMLSFIEAEWDDCTKHGDPLQETLIWQYICSQEPLAGNTRKRIFRAIHATGDPQSLKEFSQVWDKETQDPKPTNTKKHSGLVDFEKGDIGDYESEDEDVGTQDAPRSAIRGRRSRNTCKDPDTSLPLLEETYLPDYDAAVQRLGGINAVELRQRLITLLSKVARELPDHFTSVEGLFDTLALQLRYFPVSLLHLLITTSRLSSADQVALNVTVLTALSTEKYINYTNATPTQGELERLLLPQRARTHSFADNAKVSLLLEQVFMNMMEPVQLQPTEALRAAVESGIKERNSVKGRKENPDEEEVGEASLVTSSERLRGLVDVLEMMTGEMPVRESPRKVKRPRTYTHGQGYHNLTHNYDLRDPLLTSLGHEQCAKLSATYPNHNTIDLIIASPIRRTIQTAAFSFGPALSRPEVLFLLDPKLQELGSHDADRGLDLPDLQEWIKETEKEGEKKVKFDWEKIDTSAVEEGWNSKQGYWAYEANAIYTRAADMRSSLFSRDENHIVLVSHGAISHFLTEDWEIEDPMLGTNWSNCEVREYVFSEDSKDGDAHLVETEESKKRRPPYEGVRWARADEWKRIRSGDKDEHVVEEVREVEEQGQ</sequence>
<organism evidence="2 3">
    <name type="scientific">Paraconiothyrium brasiliense</name>
    <dbReference type="NCBI Taxonomy" id="300254"/>
    <lineage>
        <taxon>Eukaryota</taxon>
        <taxon>Fungi</taxon>
        <taxon>Dikarya</taxon>
        <taxon>Ascomycota</taxon>
        <taxon>Pezizomycotina</taxon>
        <taxon>Dothideomycetes</taxon>
        <taxon>Pleosporomycetidae</taxon>
        <taxon>Pleosporales</taxon>
        <taxon>Massarineae</taxon>
        <taxon>Didymosphaeriaceae</taxon>
        <taxon>Paraconiothyrium</taxon>
    </lineage>
</organism>
<evidence type="ECO:0000313" key="3">
    <source>
        <dbReference type="Proteomes" id="UP001521785"/>
    </source>
</evidence>
<feature type="compositionally biased region" description="Basic and acidic residues" evidence="1">
    <location>
        <begin position="494"/>
        <end position="504"/>
    </location>
</feature>
<dbReference type="Pfam" id="PF00300">
    <property type="entry name" value="His_Phos_1"/>
    <property type="match status" value="1"/>
</dbReference>
<accession>A0ABR3QR51</accession>
<dbReference type="InterPro" id="IPR013078">
    <property type="entry name" value="His_Pase_superF_clade-1"/>
</dbReference>
<dbReference type="CDD" id="cd07067">
    <property type="entry name" value="HP_PGM_like"/>
    <property type="match status" value="1"/>
</dbReference>
<feature type="compositionally biased region" description="Acidic residues" evidence="1">
    <location>
        <begin position="296"/>
        <end position="306"/>
    </location>
</feature>
<evidence type="ECO:0000256" key="1">
    <source>
        <dbReference type="SAM" id="MobiDB-lite"/>
    </source>
</evidence>
<gene>
    <name evidence="2" type="ORF">SLS60_010386</name>
</gene>
<protein>
    <submittedName>
        <fullName evidence="2">Uncharacterized protein</fullName>
    </submittedName>
</protein>